<dbReference type="Gene3D" id="3.40.630.30">
    <property type="match status" value="1"/>
</dbReference>
<keyword evidence="2" id="KW-0012">Acyltransferase</keyword>
<name>A0A015SLG1_BACFG</name>
<dbReference type="PANTHER" id="PTHR43072:SF23">
    <property type="entry name" value="UPF0039 PROTEIN C11D3.02C"/>
    <property type="match status" value="1"/>
</dbReference>
<evidence type="ECO:0000256" key="1">
    <source>
        <dbReference type="ARBA" id="ARBA00022679"/>
    </source>
</evidence>
<organism evidence="4 5">
    <name type="scientific">Bacteroides fragilis str. 3988T(B)14</name>
    <dbReference type="NCBI Taxonomy" id="1339315"/>
    <lineage>
        <taxon>Bacteria</taxon>
        <taxon>Pseudomonadati</taxon>
        <taxon>Bacteroidota</taxon>
        <taxon>Bacteroidia</taxon>
        <taxon>Bacteroidales</taxon>
        <taxon>Bacteroidaceae</taxon>
        <taxon>Bacteroides</taxon>
    </lineage>
</organism>
<dbReference type="GO" id="GO:0016747">
    <property type="term" value="F:acyltransferase activity, transferring groups other than amino-acyl groups"/>
    <property type="evidence" value="ECO:0007669"/>
    <property type="project" value="InterPro"/>
</dbReference>
<proteinExistence type="predicted"/>
<dbReference type="AlphaFoldDB" id="A0A015SLG1"/>
<evidence type="ECO:0000313" key="4">
    <source>
        <dbReference type="EMBL" id="EXY73049.1"/>
    </source>
</evidence>
<feature type="domain" description="N-acetyltransferase" evidence="3">
    <location>
        <begin position="44"/>
        <end position="190"/>
    </location>
</feature>
<dbReference type="PROSITE" id="PS51186">
    <property type="entry name" value="GNAT"/>
    <property type="match status" value="1"/>
</dbReference>
<sequence>MLIYGNKCTSFLIRLATFAPIYELYGNGYYAQNAHGKRLAFCKRHLRLLYPPHDSGVLCTLRQHRRTKKLHPRRRSRLPSFIIETPEGAPCGFCYFARFKPREAFRISVELTLYLKPEFTGRGYGKQAILRLEEIIRQEGFSNIMALISGENEASIRLFEKCGFECCANIRQVAEKFGKKLDLKMYQKIL</sequence>
<dbReference type="PATRIC" id="fig|1339315.3.peg.3779"/>
<accession>A0A015SLG1</accession>
<dbReference type="SUPFAM" id="SSF55729">
    <property type="entry name" value="Acyl-CoA N-acyltransferases (Nat)"/>
    <property type="match status" value="1"/>
</dbReference>
<dbReference type="CDD" id="cd04301">
    <property type="entry name" value="NAT_SF"/>
    <property type="match status" value="1"/>
</dbReference>
<dbReference type="EMBL" id="JGCY01000379">
    <property type="protein sequence ID" value="EXY73049.1"/>
    <property type="molecule type" value="Genomic_DNA"/>
</dbReference>
<evidence type="ECO:0000313" key="5">
    <source>
        <dbReference type="Proteomes" id="UP000020529"/>
    </source>
</evidence>
<dbReference type="Pfam" id="PF00583">
    <property type="entry name" value="Acetyltransf_1"/>
    <property type="match status" value="1"/>
</dbReference>
<protein>
    <submittedName>
        <fullName evidence="4">Acetyltransferase family protein</fullName>
    </submittedName>
</protein>
<gene>
    <name evidence="4" type="ORF">M124_3113</name>
</gene>
<dbReference type="Proteomes" id="UP000020529">
    <property type="component" value="Unassembled WGS sequence"/>
</dbReference>
<dbReference type="InterPro" id="IPR000182">
    <property type="entry name" value="GNAT_dom"/>
</dbReference>
<reference evidence="4 5" key="1">
    <citation type="submission" date="2014-02" db="EMBL/GenBank/DDBJ databases">
        <authorList>
            <person name="Sears C."/>
            <person name="Carroll K."/>
            <person name="Sack B.R."/>
            <person name="Qadri F."/>
            <person name="Myers L.L."/>
            <person name="Chung G.-T."/>
            <person name="Escheverria P."/>
            <person name="Fraser C.M."/>
            <person name="Sadzewicz L."/>
            <person name="Shefchek K.A."/>
            <person name="Tallon L."/>
            <person name="Das S.P."/>
            <person name="Daugherty S."/>
            <person name="Mongodin E.F."/>
        </authorList>
    </citation>
    <scope>NUCLEOTIDE SEQUENCE [LARGE SCALE GENOMIC DNA]</scope>
    <source>
        <strain evidence="5">3988T(B)14</strain>
    </source>
</reference>
<comment type="caution">
    <text evidence="4">The sequence shown here is derived from an EMBL/GenBank/DDBJ whole genome shotgun (WGS) entry which is preliminary data.</text>
</comment>
<keyword evidence="1 4" id="KW-0808">Transferase</keyword>
<evidence type="ECO:0000259" key="3">
    <source>
        <dbReference type="PROSITE" id="PS51186"/>
    </source>
</evidence>
<evidence type="ECO:0000256" key="2">
    <source>
        <dbReference type="ARBA" id="ARBA00023315"/>
    </source>
</evidence>
<dbReference type="InterPro" id="IPR016181">
    <property type="entry name" value="Acyl_CoA_acyltransferase"/>
</dbReference>
<dbReference type="PANTHER" id="PTHR43072">
    <property type="entry name" value="N-ACETYLTRANSFERASE"/>
    <property type="match status" value="1"/>
</dbReference>